<dbReference type="Proteomes" id="UP001497522">
    <property type="component" value="Unassembled WGS sequence"/>
</dbReference>
<comment type="caution">
    <text evidence="1">The sequence shown here is derived from an EMBL/GenBank/DDBJ whole genome shotgun (WGS) entry which is preliminary data.</text>
</comment>
<organism evidence="1 2">
    <name type="scientific">Sphagnum jensenii</name>
    <dbReference type="NCBI Taxonomy" id="128206"/>
    <lineage>
        <taxon>Eukaryota</taxon>
        <taxon>Viridiplantae</taxon>
        <taxon>Streptophyta</taxon>
        <taxon>Embryophyta</taxon>
        <taxon>Bryophyta</taxon>
        <taxon>Sphagnophytina</taxon>
        <taxon>Sphagnopsida</taxon>
        <taxon>Sphagnales</taxon>
        <taxon>Sphagnaceae</taxon>
        <taxon>Sphagnum</taxon>
    </lineage>
</organism>
<proteinExistence type="predicted"/>
<reference evidence="1" key="1">
    <citation type="submission" date="2024-03" db="EMBL/GenBank/DDBJ databases">
        <authorList>
            <consortium name="ELIXIR-Norway"/>
            <consortium name="Elixir Norway"/>
        </authorList>
    </citation>
    <scope>NUCLEOTIDE SEQUENCE</scope>
</reference>
<dbReference type="PANTHER" id="PTHR36059:SF2">
    <property type="entry name" value="OS02G0175800 PROTEIN"/>
    <property type="match status" value="1"/>
</dbReference>
<protein>
    <submittedName>
        <fullName evidence="1">Uncharacterized protein</fullName>
    </submittedName>
</protein>
<keyword evidence="2" id="KW-1185">Reference proteome</keyword>
<name>A0ABP1A1F8_9BRYO</name>
<dbReference type="EMBL" id="CAXHBF010000585">
    <property type="protein sequence ID" value="CAK9856860.1"/>
    <property type="molecule type" value="Genomic_DNA"/>
</dbReference>
<dbReference type="PANTHER" id="PTHR36059">
    <property type="entry name" value="OS02G0175800 PROTEIN"/>
    <property type="match status" value="1"/>
</dbReference>
<evidence type="ECO:0000313" key="1">
    <source>
        <dbReference type="EMBL" id="CAK9856860.1"/>
    </source>
</evidence>
<evidence type="ECO:0000313" key="2">
    <source>
        <dbReference type="Proteomes" id="UP001497522"/>
    </source>
</evidence>
<gene>
    <name evidence="1" type="ORF">CSSPJE1EN2_LOCUS26792</name>
</gene>
<accession>A0ABP1A1F8</accession>
<sequence>MSQETLCRGKTWSWLHNYNEKYIQTGSINPLNDVMISAGILSYFVGWPTELWHLRHAEEAVKHGDKEHQ</sequence>